<keyword evidence="1" id="KW-1133">Transmembrane helix</keyword>
<name>A0AAV5WCA3_9BILA</name>
<gene>
    <name evidence="2" type="ORF">PFISCL1PPCAC_19537</name>
</gene>
<organism evidence="2 3">
    <name type="scientific">Pristionchus fissidentatus</name>
    <dbReference type="NCBI Taxonomy" id="1538716"/>
    <lineage>
        <taxon>Eukaryota</taxon>
        <taxon>Metazoa</taxon>
        <taxon>Ecdysozoa</taxon>
        <taxon>Nematoda</taxon>
        <taxon>Chromadorea</taxon>
        <taxon>Rhabditida</taxon>
        <taxon>Rhabditina</taxon>
        <taxon>Diplogasteromorpha</taxon>
        <taxon>Diplogasteroidea</taxon>
        <taxon>Neodiplogasteridae</taxon>
        <taxon>Pristionchus</taxon>
    </lineage>
</organism>
<keyword evidence="3" id="KW-1185">Reference proteome</keyword>
<keyword evidence="1" id="KW-0812">Transmembrane</keyword>
<evidence type="ECO:0000313" key="2">
    <source>
        <dbReference type="EMBL" id="GMT28240.1"/>
    </source>
</evidence>
<feature type="transmembrane region" description="Helical" evidence="1">
    <location>
        <begin position="120"/>
        <end position="136"/>
    </location>
</feature>
<comment type="caution">
    <text evidence="2">The sequence shown here is derived from an EMBL/GenBank/DDBJ whole genome shotgun (WGS) entry which is preliminary data.</text>
</comment>
<proteinExistence type="predicted"/>
<accession>A0AAV5WCA3</accession>
<reference evidence="2" key="1">
    <citation type="submission" date="2023-10" db="EMBL/GenBank/DDBJ databases">
        <title>Genome assembly of Pristionchus species.</title>
        <authorList>
            <person name="Yoshida K."/>
            <person name="Sommer R.J."/>
        </authorList>
    </citation>
    <scope>NUCLEOTIDE SEQUENCE</scope>
    <source>
        <strain evidence="2">RS5133</strain>
    </source>
</reference>
<evidence type="ECO:0000313" key="3">
    <source>
        <dbReference type="Proteomes" id="UP001432322"/>
    </source>
</evidence>
<evidence type="ECO:0000256" key="1">
    <source>
        <dbReference type="SAM" id="Phobius"/>
    </source>
</evidence>
<dbReference type="Proteomes" id="UP001432322">
    <property type="component" value="Unassembled WGS sequence"/>
</dbReference>
<dbReference type="AlphaFoldDB" id="A0AAV5WCA3"/>
<feature type="non-terminal residue" evidence="2">
    <location>
        <position position="1"/>
    </location>
</feature>
<feature type="non-terminal residue" evidence="2">
    <location>
        <position position="196"/>
    </location>
</feature>
<dbReference type="EMBL" id="BTSY01000005">
    <property type="protein sequence ID" value="GMT28240.1"/>
    <property type="molecule type" value="Genomic_DNA"/>
</dbReference>
<sequence>AFAACDYRLMRCGSDSYGYFRERDGMWCQFSLNSMESTPFVEAKAASRLHDDGLTCHLSDDKKKPHTVTCLRESCSTEGKGSISKSEVKKACSVDVEMKKREYSYTRTGSVWGYEAMKHFIRNYIVTLIIYCYFMMQARRAPMKRMEIEHTWKNFMKAINPKEDDDKMIEVANKREKQVYERYKSEGRAKPVKIEH</sequence>
<protein>
    <submittedName>
        <fullName evidence="2">Uncharacterized protein</fullName>
    </submittedName>
</protein>
<keyword evidence="1" id="KW-0472">Membrane</keyword>